<keyword evidence="5" id="KW-1185">Reference proteome</keyword>
<comment type="caution">
    <text evidence="4">The sequence shown here is derived from an EMBL/GenBank/DDBJ whole genome shotgun (WGS) entry which is preliminary data.</text>
</comment>
<evidence type="ECO:0000313" key="4">
    <source>
        <dbReference type="EMBL" id="GFO19408.1"/>
    </source>
</evidence>
<reference evidence="4 5" key="1">
    <citation type="journal article" date="2021" name="Elife">
        <title>Chloroplast acquisition without the gene transfer in kleptoplastic sea slugs, Plakobranchus ocellatus.</title>
        <authorList>
            <person name="Maeda T."/>
            <person name="Takahashi S."/>
            <person name="Yoshida T."/>
            <person name="Shimamura S."/>
            <person name="Takaki Y."/>
            <person name="Nagai Y."/>
            <person name="Toyoda A."/>
            <person name="Suzuki Y."/>
            <person name="Arimoto A."/>
            <person name="Ishii H."/>
            <person name="Satoh N."/>
            <person name="Nishiyama T."/>
            <person name="Hasebe M."/>
            <person name="Maruyama T."/>
            <person name="Minagawa J."/>
            <person name="Obokata J."/>
            <person name="Shigenobu S."/>
        </authorList>
    </citation>
    <scope>NUCLEOTIDE SEQUENCE [LARGE SCALE GENOMIC DNA]</scope>
</reference>
<name>A0AAV4BKR5_9GAST</name>
<comment type="cofactor">
    <cofactor evidence="1">
        <name>a divalent metal cation</name>
        <dbReference type="ChEBI" id="CHEBI:60240"/>
    </cofactor>
</comment>
<protein>
    <recommendedName>
        <fullName evidence="3">DDE Tnp4 domain-containing protein</fullName>
    </recommendedName>
</protein>
<keyword evidence="2" id="KW-0479">Metal-binding</keyword>
<dbReference type="EMBL" id="BLXT01005065">
    <property type="protein sequence ID" value="GFO19408.1"/>
    <property type="molecule type" value="Genomic_DNA"/>
</dbReference>
<dbReference type="InterPro" id="IPR027806">
    <property type="entry name" value="HARBI1_dom"/>
</dbReference>
<sequence>MARYFPQVQKPVFTGCVGVPLAVATREAYCRGSAGGHIRFSVLLISMTYFIASRMAKAEKLLYLAAACVELDELECAVVAVEAAKESVEPKNYKNRRFDLTQLSNTECCKYFRFHKADIIYRLQPWLSTENLNIFAQAVANKRPPLQNCWGFIDGTTMAISKPKQHQKVVLSGHKRIQCLKFQGIMVPNGLFAHMFGPMEGRRHDAAMFHEIITTMEETMMNRPDGTPLWLYGDPVYPLRRPHVMKPFMGARLTREQEEFKLTRTCKALG</sequence>
<dbReference type="AlphaFoldDB" id="A0AAV4BKR5"/>
<dbReference type="Proteomes" id="UP000735302">
    <property type="component" value="Unassembled WGS sequence"/>
</dbReference>
<dbReference type="Pfam" id="PF13359">
    <property type="entry name" value="DDE_Tnp_4"/>
    <property type="match status" value="1"/>
</dbReference>
<evidence type="ECO:0000313" key="5">
    <source>
        <dbReference type="Proteomes" id="UP000735302"/>
    </source>
</evidence>
<evidence type="ECO:0000256" key="2">
    <source>
        <dbReference type="ARBA" id="ARBA00022723"/>
    </source>
</evidence>
<evidence type="ECO:0000256" key="1">
    <source>
        <dbReference type="ARBA" id="ARBA00001968"/>
    </source>
</evidence>
<accession>A0AAV4BKR5</accession>
<gene>
    <name evidence="4" type="ORF">PoB_004591300</name>
</gene>
<dbReference type="GO" id="GO:0046872">
    <property type="term" value="F:metal ion binding"/>
    <property type="evidence" value="ECO:0007669"/>
    <property type="project" value="UniProtKB-KW"/>
</dbReference>
<organism evidence="4 5">
    <name type="scientific">Plakobranchus ocellatus</name>
    <dbReference type="NCBI Taxonomy" id="259542"/>
    <lineage>
        <taxon>Eukaryota</taxon>
        <taxon>Metazoa</taxon>
        <taxon>Spiralia</taxon>
        <taxon>Lophotrochozoa</taxon>
        <taxon>Mollusca</taxon>
        <taxon>Gastropoda</taxon>
        <taxon>Heterobranchia</taxon>
        <taxon>Euthyneura</taxon>
        <taxon>Panpulmonata</taxon>
        <taxon>Sacoglossa</taxon>
        <taxon>Placobranchoidea</taxon>
        <taxon>Plakobranchidae</taxon>
        <taxon>Plakobranchus</taxon>
    </lineage>
</organism>
<evidence type="ECO:0000259" key="3">
    <source>
        <dbReference type="Pfam" id="PF13359"/>
    </source>
</evidence>
<feature type="domain" description="DDE Tnp4" evidence="3">
    <location>
        <begin position="153"/>
        <end position="260"/>
    </location>
</feature>
<proteinExistence type="predicted"/>